<protein>
    <submittedName>
        <fullName evidence="2">Uncharacterized protein</fullName>
    </submittedName>
</protein>
<comment type="caution">
    <text evidence="2">The sequence shown here is derived from an EMBL/GenBank/DDBJ whole genome shotgun (WGS) entry which is preliminary data.</text>
</comment>
<proteinExistence type="predicted"/>
<evidence type="ECO:0000256" key="1">
    <source>
        <dbReference type="SAM" id="SignalP"/>
    </source>
</evidence>
<dbReference type="AlphaFoldDB" id="A0A251ZY10"/>
<dbReference type="InterPro" id="IPR038696">
    <property type="entry name" value="IalB_sf"/>
</dbReference>
<name>A0A251ZY10_9PROT</name>
<evidence type="ECO:0000313" key="3">
    <source>
        <dbReference type="Proteomes" id="UP000194639"/>
    </source>
</evidence>
<dbReference type="Proteomes" id="UP000194639">
    <property type="component" value="Unassembled WGS sequence"/>
</dbReference>
<gene>
    <name evidence="2" type="ORF">HK12_13765</name>
</gene>
<feature type="chain" id="PRO_5012580819" evidence="1">
    <location>
        <begin position="25"/>
        <end position="213"/>
    </location>
</feature>
<reference evidence="2 3" key="1">
    <citation type="submission" date="2014-06" db="EMBL/GenBank/DDBJ databases">
        <authorList>
            <person name="Ju J."/>
            <person name="Zhang J."/>
        </authorList>
    </citation>
    <scope>NUCLEOTIDE SEQUENCE [LARGE SCALE GENOMIC DNA]</scope>
    <source>
        <strain evidence="2">DmW_045</strain>
    </source>
</reference>
<dbReference type="RefSeq" id="WP_086553248.1">
    <property type="nucleotide sequence ID" value="NZ_JOMO01000075.1"/>
</dbReference>
<accession>A0A251ZY10</accession>
<feature type="signal peptide" evidence="1">
    <location>
        <begin position="1"/>
        <end position="24"/>
    </location>
</feature>
<dbReference type="InterPro" id="IPR010642">
    <property type="entry name" value="Invasion_prot_B"/>
</dbReference>
<keyword evidence="1" id="KW-0732">Signal</keyword>
<evidence type="ECO:0000313" key="2">
    <source>
        <dbReference type="EMBL" id="OUI79558.1"/>
    </source>
</evidence>
<organism evidence="2 3">
    <name type="scientific">Acetobacter orientalis</name>
    <dbReference type="NCBI Taxonomy" id="146474"/>
    <lineage>
        <taxon>Bacteria</taxon>
        <taxon>Pseudomonadati</taxon>
        <taxon>Pseudomonadota</taxon>
        <taxon>Alphaproteobacteria</taxon>
        <taxon>Acetobacterales</taxon>
        <taxon>Acetobacteraceae</taxon>
        <taxon>Acetobacter</taxon>
    </lineage>
</organism>
<dbReference type="EMBL" id="JOMO01000075">
    <property type="protein sequence ID" value="OUI79558.1"/>
    <property type="molecule type" value="Genomic_DNA"/>
</dbReference>
<sequence>MYIRNVLSALGLLAVGALLTPAEAAVSAKQAAHNAAQSANAAAPAMQPSPITMQQDFGPWHASCSYMPATHTATACVVSQQLSMQQQGRTIPIGMVIVGHSVNAATPVLSDRPYKVSLMTPLGFDLTKPSTLTLDSAAPLSMPYIMCTTSGCLSNVQATPTLMASLRGAKDGHIRVAHVAAQGGDVVTINYKMAHFLDALLAVEAWEKVKTPL</sequence>
<dbReference type="Pfam" id="PF06776">
    <property type="entry name" value="IalB"/>
    <property type="match status" value="1"/>
</dbReference>
<dbReference type="Gene3D" id="2.60.40.1880">
    <property type="entry name" value="Invasion associated locus B (IalB) protein"/>
    <property type="match status" value="1"/>
</dbReference>